<dbReference type="EMBL" id="HG792019">
    <property type="protein sequence ID" value="CDM36589.1"/>
    <property type="molecule type" value="Genomic_DNA"/>
</dbReference>
<proteinExistence type="predicted"/>
<reference evidence="1" key="1">
    <citation type="journal article" date="2014" name="Nat. Commun.">
        <title>Multiple recent horizontal transfers of a large genomic region in cheese making fungi.</title>
        <authorList>
            <person name="Cheeseman K."/>
            <person name="Ropars J."/>
            <person name="Renault P."/>
            <person name="Dupont J."/>
            <person name="Gouzy J."/>
            <person name="Branca A."/>
            <person name="Abraham A.L."/>
            <person name="Ceppi M."/>
            <person name="Conseiller E."/>
            <person name="Debuchy R."/>
            <person name="Malagnac F."/>
            <person name="Goarin A."/>
            <person name="Silar P."/>
            <person name="Lacoste S."/>
            <person name="Sallet E."/>
            <person name="Bensimon A."/>
            <person name="Giraud T."/>
            <person name="Brygoo Y."/>
        </authorList>
    </citation>
    <scope>NUCLEOTIDE SEQUENCE [LARGE SCALE GENOMIC DNA]</scope>
    <source>
        <strain evidence="1">FM164</strain>
    </source>
</reference>
<keyword evidence="2" id="KW-1185">Reference proteome</keyword>
<dbReference type="AlphaFoldDB" id="W6QRA1"/>
<accession>W6QRA1</accession>
<sequence length="78" mass="9042">MAYNFTILTSQSQPVQYRLLWQGLSKKTDKQHNYDLGIEPLPTGHEKSQKHYAPAQLRWLSSPSDGFKPNLYVMPSMF</sequence>
<gene>
    <name evidence="1" type="ORF">PROQFM164_S05g000422</name>
</gene>
<evidence type="ECO:0000313" key="1">
    <source>
        <dbReference type="EMBL" id="CDM36589.1"/>
    </source>
</evidence>
<evidence type="ECO:0000313" key="2">
    <source>
        <dbReference type="Proteomes" id="UP000030686"/>
    </source>
</evidence>
<dbReference type="Proteomes" id="UP000030686">
    <property type="component" value="Unassembled WGS sequence"/>
</dbReference>
<name>W6QRA1_PENRF</name>
<protein>
    <submittedName>
        <fullName evidence="1">Uncharacterized protein</fullName>
    </submittedName>
</protein>
<organism evidence="1 2">
    <name type="scientific">Penicillium roqueforti (strain FM164)</name>
    <dbReference type="NCBI Taxonomy" id="1365484"/>
    <lineage>
        <taxon>Eukaryota</taxon>
        <taxon>Fungi</taxon>
        <taxon>Dikarya</taxon>
        <taxon>Ascomycota</taxon>
        <taxon>Pezizomycotina</taxon>
        <taxon>Eurotiomycetes</taxon>
        <taxon>Eurotiomycetidae</taxon>
        <taxon>Eurotiales</taxon>
        <taxon>Aspergillaceae</taxon>
        <taxon>Penicillium</taxon>
    </lineage>
</organism>